<dbReference type="Pfam" id="PF06763">
    <property type="entry name" value="Minor_tail_Z"/>
    <property type="match status" value="1"/>
</dbReference>
<dbReference type="RefSeq" id="WP_115322749.1">
    <property type="nucleotide sequence ID" value="NZ_UGTV01000015.1"/>
</dbReference>
<dbReference type="AlphaFoldDB" id="A0A379EU37"/>
<dbReference type="InterPro" id="IPR010633">
    <property type="entry name" value="Phage_lambda_GpZ"/>
</dbReference>
<proteinExistence type="predicted"/>
<organism evidence="1 2">
    <name type="scientific">Pasteurella canis</name>
    <dbReference type="NCBI Taxonomy" id="753"/>
    <lineage>
        <taxon>Bacteria</taxon>
        <taxon>Pseudomonadati</taxon>
        <taxon>Pseudomonadota</taxon>
        <taxon>Gammaproteobacteria</taxon>
        <taxon>Pasteurellales</taxon>
        <taxon>Pasteurellaceae</taxon>
        <taxon>Pasteurella</taxon>
    </lineage>
</organism>
<reference evidence="1 2" key="1">
    <citation type="submission" date="2018-06" db="EMBL/GenBank/DDBJ databases">
        <authorList>
            <consortium name="Pathogen Informatics"/>
            <person name="Doyle S."/>
        </authorList>
    </citation>
    <scope>NUCLEOTIDE SEQUENCE [LARGE SCALE GENOMIC DNA]</scope>
    <source>
        <strain evidence="1 2">NCTC11621</strain>
    </source>
</reference>
<name>A0A379EU37_9PAST</name>
<dbReference type="EMBL" id="UGTV01000015">
    <property type="protein sequence ID" value="SUC09891.1"/>
    <property type="molecule type" value="Genomic_DNA"/>
</dbReference>
<gene>
    <name evidence="1" type="ORF">NCTC11621_00917</name>
</gene>
<accession>A0A379EU37</accession>
<sequence length="175" mass="19934">MSKITGERELRQAMQKLQRDVNKQAAKSLRKIAKSAMKKATKNVAQQIGVNAKTVRGRARLTFSPTANNPKAIIRVNRSHMPLIRVLETKRNRISSRKGVLRVGRHSVSRGFVQRLANGRTHIMFRQGRERYGIDVAKIPLATPLTNAFQKELVDYPEQLRQELSKNLSASLRRK</sequence>
<evidence type="ECO:0000313" key="2">
    <source>
        <dbReference type="Proteomes" id="UP000254704"/>
    </source>
</evidence>
<protein>
    <submittedName>
        <fullName evidence="1">Putative tail component of prophage</fullName>
    </submittedName>
</protein>
<evidence type="ECO:0000313" key="1">
    <source>
        <dbReference type="EMBL" id="SUC09891.1"/>
    </source>
</evidence>
<dbReference type="Proteomes" id="UP000254704">
    <property type="component" value="Unassembled WGS sequence"/>
</dbReference>